<name>A0ABR3JC58_9AGAR</name>
<evidence type="ECO:0000256" key="3">
    <source>
        <dbReference type="ARBA" id="ARBA00022989"/>
    </source>
</evidence>
<keyword evidence="4 7" id="KW-0472">Membrane</keyword>
<feature type="transmembrane region" description="Helical" evidence="7">
    <location>
        <begin position="12"/>
        <end position="29"/>
    </location>
</feature>
<sequence>MAVTIETVKTTALVVPTIAYVITIFRLYERIRTRNFGTDDAFALLSTLMMLVFVIGMFLHVDRKIPGPAANGLDYVLTEFFSGIVWTARLSILFSIVRIATSRTLKRWLYGLAATFMLCWIVLFAQDFWNCEPQPGWKDSEEHQCVTGPNVALAQLITDVYADTMLIAFPTKMLWNLKVSRSQRLRLFLVFSSSCITTAVSLVHAYYTMRVGGLKEITVAIVEDAVSIMVCNTAVVVTSIMRYLRWGGEGEDSRGGTLNTTNNTFVIRRPTTFVAPVDTIELGGRRDLPPTVDLKDSRDKDTASDTHEPSSQWDWPKHGGIHVQEEVETFTAV</sequence>
<dbReference type="Pfam" id="PF20684">
    <property type="entry name" value="Fung_rhodopsin"/>
    <property type="match status" value="1"/>
</dbReference>
<evidence type="ECO:0000256" key="7">
    <source>
        <dbReference type="SAM" id="Phobius"/>
    </source>
</evidence>
<evidence type="ECO:0000259" key="8">
    <source>
        <dbReference type="Pfam" id="PF20684"/>
    </source>
</evidence>
<dbReference type="PANTHER" id="PTHR33048">
    <property type="entry name" value="PTH11-LIKE INTEGRAL MEMBRANE PROTEIN (AFU_ORTHOLOGUE AFUA_5G11245)"/>
    <property type="match status" value="1"/>
</dbReference>
<dbReference type="InterPro" id="IPR052337">
    <property type="entry name" value="SAT4-like"/>
</dbReference>
<keyword evidence="10" id="KW-1185">Reference proteome</keyword>
<gene>
    <name evidence="9" type="ORF">HGRIS_004501</name>
</gene>
<keyword evidence="3 7" id="KW-1133">Transmembrane helix</keyword>
<evidence type="ECO:0000313" key="10">
    <source>
        <dbReference type="Proteomes" id="UP001556367"/>
    </source>
</evidence>
<organism evidence="9 10">
    <name type="scientific">Hohenbuehelia grisea</name>
    <dbReference type="NCBI Taxonomy" id="104357"/>
    <lineage>
        <taxon>Eukaryota</taxon>
        <taxon>Fungi</taxon>
        <taxon>Dikarya</taxon>
        <taxon>Basidiomycota</taxon>
        <taxon>Agaricomycotina</taxon>
        <taxon>Agaricomycetes</taxon>
        <taxon>Agaricomycetidae</taxon>
        <taxon>Agaricales</taxon>
        <taxon>Pleurotineae</taxon>
        <taxon>Pleurotaceae</taxon>
        <taxon>Hohenbuehelia</taxon>
    </lineage>
</organism>
<dbReference type="InterPro" id="IPR049326">
    <property type="entry name" value="Rhodopsin_dom_fungi"/>
</dbReference>
<evidence type="ECO:0000256" key="6">
    <source>
        <dbReference type="SAM" id="MobiDB-lite"/>
    </source>
</evidence>
<accession>A0ABR3JC58</accession>
<reference evidence="10" key="1">
    <citation type="submission" date="2024-06" db="EMBL/GenBank/DDBJ databases">
        <title>Multi-omics analyses provide insights into the biosynthesis of the anticancer antibiotic pleurotin in Hohenbuehelia grisea.</title>
        <authorList>
            <person name="Weaver J.A."/>
            <person name="Alberti F."/>
        </authorList>
    </citation>
    <scope>NUCLEOTIDE SEQUENCE [LARGE SCALE GENOMIC DNA]</scope>
    <source>
        <strain evidence="10">T-177</strain>
    </source>
</reference>
<evidence type="ECO:0000256" key="5">
    <source>
        <dbReference type="ARBA" id="ARBA00038359"/>
    </source>
</evidence>
<comment type="caution">
    <text evidence="9">The sequence shown here is derived from an EMBL/GenBank/DDBJ whole genome shotgun (WGS) entry which is preliminary data.</text>
</comment>
<evidence type="ECO:0000313" key="9">
    <source>
        <dbReference type="EMBL" id="KAL0953249.1"/>
    </source>
</evidence>
<feature type="region of interest" description="Disordered" evidence="6">
    <location>
        <begin position="284"/>
        <end position="319"/>
    </location>
</feature>
<proteinExistence type="inferred from homology"/>
<feature type="transmembrane region" description="Helical" evidence="7">
    <location>
        <begin position="187"/>
        <end position="206"/>
    </location>
</feature>
<dbReference type="PANTHER" id="PTHR33048:SF47">
    <property type="entry name" value="INTEGRAL MEMBRANE PROTEIN-RELATED"/>
    <property type="match status" value="1"/>
</dbReference>
<dbReference type="Proteomes" id="UP001556367">
    <property type="component" value="Unassembled WGS sequence"/>
</dbReference>
<feature type="transmembrane region" description="Helical" evidence="7">
    <location>
        <begin position="41"/>
        <end position="60"/>
    </location>
</feature>
<feature type="domain" description="Rhodopsin" evidence="8">
    <location>
        <begin position="26"/>
        <end position="239"/>
    </location>
</feature>
<comment type="similarity">
    <text evidence="5">Belongs to the SAT4 family.</text>
</comment>
<keyword evidence="2 7" id="KW-0812">Transmembrane</keyword>
<feature type="transmembrane region" description="Helical" evidence="7">
    <location>
        <begin position="80"/>
        <end position="101"/>
    </location>
</feature>
<evidence type="ECO:0000256" key="1">
    <source>
        <dbReference type="ARBA" id="ARBA00004141"/>
    </source>
</evidence>
<comment type="subcellular location">
    <subcellularLocation>
        <location evidence="1">Membrane</location>
        <topology evidence="1">Multi-pass membrane protein</topology>
    </subcellularLocation>
</comment>
<evidence type="ECO:0000256" key="2">
    <source>
        <dbReference type="ARBA" id="ARBA00022692"/>
    </source>
</evidence>
<dbReference type="EMBL" id="JASNQZ010000008">
    <property type="protein sequence ID" value="KAL0953249.1"/>
    <property type="molecule type" value="Genomic_DNA"/>
</dbReference>
<feature type="compositionally biased region" description="Basic and acidic residues" evidence="6">
    <location>
        <begin position="284"/>
        <end position="308"/>
    </location>
</feature>
<evidence type="ECO:0000256" key="4">
    <source>
        <dbReference type="ARBA" id="ARBA00023136"/>
    </source>
</evidence>
<feature type="transmembrane region" description="Helical" evidence="7">
    <location>
        <begin position="108"/>
        <end position="129"/>
    </location>
</feature>
<protein>
    <recommendedName>
        <fullName evidence="8">Rhodopsin domain-containing protein</fullName>
    </recommendedName>
</protein>